<dbReference type="EMBL" id="RJVU01000287">
    <property type="protein sequence ID" value="ROL55390.1"/>
    <property type="molecule type" value="Genomic_DNA"/>
</dbReference>
<accession>A0A3N0ZAC7</accession>
<comment type="caution">
    <text evidence="1">The sequence shown here is derived from an EMBL/GenBank/DDBJ whole genome shotgun (WGS) entry which is preliminary data.</text>
</comment>
<sequence>MSATSSPYSRPTPTKLICVDNRTNHRAKTYEVSKDKIEIGSFKTTTISALTNGDRAFIAPVDGDTPLFEKGEAYIIKNHTLSLKFGRECIFLGPGAKKFKTAPFTLPVAAEKRAKDLLSPPTALMTGKEDDLFTRGGFISLKGEIEKVLRMTRVADGEVPIRDLALRCGQKCFEVSLWRDEALLDLSLGDQVEISHLKATLRPAAKFNSSSYTTVEKAEAQTVEEEVTIVGVSAEDGGAMVLLSDTYEEYSVPAALAMDIGANELPITLKLGHIKYNVKFIEQLGDVMEDVMEEILE</sequence>
<proteinExistence type="predicted"/>
<dbReference type="OrthoDB" id="8880272at2759"/>
<evidence type="ECO:0000313" key="2">
    <source>
        <dbReference type="Proteomes" id="UP000281406"/>
    </source>
</evidence>
<organism evidence="1 2">
    <name type="scientific">Anabarilius grahami</name>
    <name type="common">Kanglang fish</name>
    <name type="synonym">Barilius grahami</name>
    <dbReference type="NCBI Taxonomy" id="495550"/>
    <lineage>
        <taxon>Eukaryota</taxon>
        <taxon>Metazoa</taxon>
        <taxon>Chordata</taxon>
        <taxon>Craniata</taxon>
        <taxon>Vertebrata</taxon>
        <taxon>Euteleostomi</taxon>
        <taxon>Actinopterygii</taxon>
        <taxon>Neopterygii</taxon>
        <taxon>Teleostei</taxon>
        <taxon>Ostariophysi</taxon>
        <taxon>Cypriniformes</taxon>
        <taxon>Xenocyprididae</taxon>
        <taxon>Xenocypridinae</taxon>
        <taxon>Xenocypridinae incertae sedis</taxon>
        <taxon>Anabarilius</taxon>
    </lineage>
</organism>
<gene>
    <name evidence="1" type="ORF">DPX16_1019</name>
</gene>
<dbReference type="AlphaFoldDB" id="A0A3N0ZAC7"/>
<protein>
    <submittedName>
        <fullName evidence="1">Uncharacterized protein</fullName>
    </submittedName>
</protein>
<reference evidence="1 2" key="1">
    <citation type="submission" date="2018-10" db="EMBL/GenBank/DDBJ databases">
        <title>Genome assembly for a Yunnan-Guizhou Plateau 3E fish, Anabarilius grahami (Regan), and its evolutionary and genetic applications.</title>
        <authorList>
            <person name="Jiang W."/>
        </authorList>
    </citation>
    <scope>NUCLEOTIDE SEQUENCE [LARGE SCALE GENOMIC DNA]</scope>
    <source>
        <strain evidence="1">AG-KIZ</strain>
        <tissue evidence="1">Muscle</tissue>
    </source>
</reference>
<keyword evidence="2" id="KW-1185">Reference proteome</keyword>
<name>A0A3N0ZAC7_ANAGA</name>
<evidence type="ECO:0000313" key="1">
    <source>
        <dbReference type="EMBL" id="ROL55390.1"/>
    </source>
</evidence>
<dbReference type="Proteomes" id="UP000281406">
    <property type="component" value="Unassembled WGS sequence"/>
</dbReference>